<evidence type="ECO:0000256" key="6">
    <source>
        <dbReference type="SAM" id="Phobius"/>
    </source>
</evidence>
<evidence type="ECO:0000313" key="8">
    <source>
        <dbReference type="Proteomes" id="UP000000719"/>
    </source>
</evidence>
<keyword evidence="4 6" id="KW-1133">Transmembrane helix</keyword>
<keyword evidence="8" id="KW-1185">Reference proteome</keyword>
<evidence type="ECO:0000256" key="1">
    <source>
        <dbReference type="ARBA" id="ARBA00004141"/>
    </source>
</evidence>
<keyword evidence="3 6" id="KW-0812">Transmembrane</keyword>
<comment type="similarity">
    <text evidence="2">Belongs to the TMEM19 family.</text>
</comment>
<proteinExistence type="inferred from homology"/>
<feature type="transmembrane region" description="Helical" evidence="6">
    <location>
        <begin position="198"/>
        <end position="215"/>
    </location>
</feature>
<keyword evidence="5 6" id="KW-0472">Membrane</keyword>
<dbReference type="OrthoDB" id="9808500at2"/>
<dbReference type="Pfam" id="PF01940">
    <property type="entry name" value="DUF92"/>
    <property type="match status" value="1"/>
</dbReference>
<protein>
    <recommendedName>
        <fullName evidence="9">DUF92 domain-containing protein</fullName>
    </recommendedName>
</protein>
<dbReference type="PANTHER" id="PTHR13353:SF5">
    <property type="entry name" value="TRANSMEMBRANE PROTEIN 19"/>
    <property type="match status" value="1"/>
</dbReference>
<evidence type="ECO:0000256" key="4">
    <source>
        <dbReference type="ARBA" id="ARBA00022989"/>
    </source>
</evidence>
<dbReference type="KEGG" id="hor:Hore_08260"/>
<name>B8CWB4_HALOH</name>
<dbReference type="EMBL" id="CP001098">
    <property type="protein sequence ID" value="ACL69583.1"/>
    <property type="molecule type" value="Genomic_DNA"/>
</dbReference>
<dbReference type="AlphaFoldDB" id="B8CWB4"/>
<dbReference type="PANTHER" id="PTHR13353">
    <property type="entry name" value="TRANSMEMBRANE PROTEIN 19"/>
    <property type="match status" value="1"/>
</dbReference>
<feature type="transmembrane region" description="Helical" evidence="6">
    <location>
        <begin position="40"/>
        <end position="65"/>
    </location>
</feature>
<evidence type="ECO:0000256" key="2">
    <source>
        <dbReference type="ARBA" id="ARBA00009012"/>
    </source>
</evidence>
<dbReference type="InterPro" id="IPR002794">
    <property type="entry name" value="DUF92_TMEM19"/>
</dbReference>
<dbReference type="Proteomes" id="UP000000719">
    <property type="component" value="Chromosome"/>
</dbReference>
<sequence>MVNNNFEVFWVKLGLGLLLSLVFALIAYKKNSLSKSGIMGAILVGTIIFGCGGFTWFILLGAFFVSSSLLSHFKIRQKKTIAREFQKTGQRDLGQTLANGGIGIILACLKVLNHYPATTLFYAYLGVIATVNADTWATELGVLSKTPPRLITSFKKVARGTSGGVTWLGLTSSLAGGFFIGFIAFCSISLLKGFINKNFMYILISISGGLAGSLTDSLLGATYQGIYYCPCCEKETERLIHYCGQKTRLIRGFTWLNNDLVNLISSVSGALVSLTLGLYLF</sequence>
<evidence type="ECO:0008006" key="9">
    <source>
        <dbReference type="Google" id="ProtNLM"/>
    </source>
</evidence>
<reference evidence="7 8" key="1">
    <citation type="journal article" date="2009" name="PLoS ONE">
        <title>Genome analysis of the anaerobic thermohalophilic bacterium Halothermothrix orenii.</title>
        <authorList>
            <person name="Mavromatis K."/>
            <person name="Ivanova N."/>
            <person name="Anderson I."/>
            <person name="Lykidis A."/>
            <person name="Hooper S.D."/>
            <person name="Sun H."/>
            <person name="Kunin V."/>
            <person name="Lapidus A."/>
            <person name="Hugenholtz P."/>
            <person name="Patel B."/>
            <person name="Kyrpides N.C."/>
        </authorList>
    </citation>
    <scope>NUCLEOTIDE SEQUENCE [LARGE SCALE GENOMIC DNA]</scope>
    <source>
        <strain evidence="8">H 168 / OCM 544 / DSM 9562</strain>
    </source>
</reference>
<dbReference type="HOGENOM" id="CLU_036918_3_0_9"/>
<evidence type="ECO:0000256" key="5">
    <source>
        <dbReference type="ARBA" id="ARBA00023136"/>
    </source>
</evidence>
<dbReference type="GO" id="GO:0016020">
    <property type="term" value="C:membrane"/>
    <property type="evidence" value="ECO:0007669"/>
    <property type="project" value="UniProtKB-SubCell"/>
</dbReference>
<evidence type="ECO:0000313" key="7">
    <source>
        <dbReference type="EMBL" id="ACL69583.1"/>
    </source>
</evidence>
<comment type="subcellular location">
    <subcellularLocation>
        <location evidence="1">Membrane</location>
        <topology evidence="1">Multi-pass membrane protein</topology>
    </subcellularLocation>
</comment>
<evidence type="ECO:0000256" key="3">
    <source>
        <dbReference type="ARBA" id="ARBA00022692"/>
    </source>
</evidence>
<gene>
    <name evidence="7" type="ordered locus">Hore_08260</name>
</gene>
<feature type="transmembrane region" description="Helical" evidence="6">
    <location>
        <begin position="260"/>
        <end position="280"/>
    </location>
</feature>
<feature type="transmembrane region" description="Helical" evidence="6">
    <location>
        <begin position="167"/>
        <end position="191"/>
    </location>
</feature>
<accession>B8CWB4</accession>
<dbReference type="RefSeq" id="WP_012635771.1">
    <property type="nucleotide sequence ID" value="NC_011899.1"/>
</dbReference>
<organism evidence="7 8">
    <name type="scientific">Halothermothrix orenii (strain H 168 / OCM 544 / DSM 9562)</name>
    <dbReference type="NCBI Taxonomy" id="373903"/>
    <lineage>
        <taxon>Bacteria</taxon>
        <taxon>Bacillati</taxon>
        <taxon>Bacillota</taxon>
        <taxon>Clostridia</taxon>
        <taxon>Halanaerobiales</taxon>
        <taxon>Halothermotrichaceae</taxon>
        <taxon>Halothermothrix</taxon>
    </lineage>
</organism>
<dbReference type="eggNOG" id="COG1836">
    <property type="taxonomic scope" value="Bacteria"/>
</dbReference>
<feature type="transmembrane region" description="Helical" evidence="6">
    <location>
        <begin position="6"/>
        <end position="28"/>
    </location>
</feature>